<reference evidence="5 6" key="2">
    <citation type="journal article" date="2008" name="Nature">
        <title>The Phaeodactylum genome reveals the evolutionary history of diatom genomes.</title>
        <authorList>
            <person name="Bowler C."/>
            <person name="Allen A.E."/>
            <person name="Badger J.H."/>
            <person name="Grimwood J."/>
            <person name="Jabbari K."/>
            <person name="Kuo A."/>
            <person name="Maheswari U."/>
            <person name="Martens C."/>
            <person name="Maumus F."/>
            <person name="Otillar R.P."/>
            <person name="Rayko E."/>
            <person name="Salamov A."/>
            <person name="Vandepoele K."/>
            <person name="Beszteri B."/>
            <person name="Gruber A."/>
            <person name="Heijde M."/>
            <person name="Katinka M."/>
            <person name="Mock T."/>
            <person name="Valentin K."/>
            <person name="Verret F."/>
            <person name="Berges J.A."/>
            <person name="Brownlee C."/>
            <person name="Cadoret J.P."/>
            <person name="Chiovitti A."/>
            <person name="Choi C.J."/>
            <person name="Coesel S."/>
            <person name="De Martino A."/>
            <person name="Detter J.C."/>
            <person name="Durkin C."/>
            <person name="Falciatore A."/>
            <person name="Fournet J."/>
            <person name="Haruta M."/>
            <person name="Huysman M.J."/>
            <person name="Jenkins B.D."/>
            <person name="Jiroutova K."/>
            <person name="Jorgensen R.E."/>
            <person name="Joubert Y."/>
            <person name="Kaplan A."/>
            <person name="Kroger N."/>
            <person name="Kroth P.G."/>
            <person name="La Roche J."/>
            <person name="Lindquist E."/>
            <person name="Lommer M."/>
            <person name="Martin-Jezequel V."/>
            <person name="Lopez P.J."/>
            <person name="Lucas S."/>
            <person name="Mangogna M."/>
            <person name="McGinnis K."/>
            <person name="Medlin L.K."/>
            <person name="Montsant A."/>
            <person name="Oudot-Le Secq M.P."/>
            <person name="Napoli C."/>
            <person name="Obornik M."/>
            <person name="Parker M.S."/>
            <person name="Petit J.L."/>
            <person name="Porcel B.M."/>
            <person name="Poulsen N."/>
            <person name="Robison M."/>
            <person name="Rychlewski L."/>
            <person name="Rynearson T.A."/>
            <person name="Schmutz J."/>
            <person name="Shapiro H."/>
            <person name="Siaut M."/>
            <person name="Stanley M."/>
            <person name="Sussman M.R."/>
            <person name="Taylor A.R."/>
            <person name="Vardi A."/>
            <person name="von Dassow P."/>
            <person name="Vyverman W."/>
            <person name="Willis A."/>
            <person name="Wyrwicz L.S."/>
            <person name="Rokhsar D.S."/>
            <person name="Weissenbach J."/>
            <person name="Armbrust E.V."/>
            <person name="Green B.R."/>
            <person name="Van de Peer Y."/>
            <person name="Grigoriev I.V."/>
        </authorList>
    </citation>
    <scope>NUCLEOTIDE SEQUENCE [LARGE SCALE GENOMIC DNA]</scope>
    <source>
        <strain evidence="5 6">CCMP1335</strain>
    </source>
</reference>
<evidence type="ECO:0000313" key="6">
    <source>
        <dbReference type="Proteomes" id="UP000001449"/>
    </source>
</evidence>
<dbReference type="KEGG" id="tps:THAPSDRAFT_19081"/>
<dbReference type="PaxDb" id="35128-Thaps19081"/>
<dbReference type="SUPFAM" id="SSF47473">
    <property type="entry name" value="EF-hand"/>
    <property type="match status" value="1"/>
</dbReference>
<dbReference type="OMA" id="RIFCQIN"/>
<keyword evidence="1" id="KW-0479">Metal-binding</keyword>
<dbReference type="InterPro" id="IPR018247">
    <property type="entry name" value="EF_Hand_1_Ca_BS"/>
</dbReference>
<keyword evidence="6" id="KW-1185">Reference proteome</keyword>
<dbReference type="Proteomes" id="UP000001449">
    <property type="component" value="Chromosome 3"/>
</dbReference>
<dbReference type="PROSITE" id="PS50222">
    <property type="entry name" value="EF_HAND_2"/>
    <property type="match status" value="2"/>
</dbReference>
<dbReference type="Gene3D" id="1.10.238.10">
    <property type="entry name" value="EF-hand"/>
    <property type="match status" value="1"/>
</dbReference>
<evidence type="ECO:0000259" key="4">
    <source>
        <dbReference type="PROSITE" id="PS50222"/>
    </source>
</evidence>
<dbReference type="PRINTS" id="PR00450">
    <property type="entry name" value="RECOVERIN"/>
</dbReference>
<name>B8BYR6_THAPS</name>
<dbReference type="eggNOG" id="KOG0034">
    <property type="taxonomic scope" value="Eukaryota"/>
</dbReference>
<dbReference type="GO" id="GO:0005509">
    <property type="term" value="F:calcium ion binding"/>
    <property type="evidence" value="ECO:0007669"/>
    <property type="project" value="InterPro"/>
</dbReference>
<feature type="domain" description="EF-hand" evidence="4">
    <location>
        <begin position="72"/>
        <end position="107"/>
    </location>
</feature>
<feature type="non-terminal residue" evidence="5">
    <location>
        <position position="1"/>
    </location>
</feature>
<dbReference type="HOGENOM" id="CLU_2079281_0_0_1"/>
<dbReference type="STRING" id="35128.B8BYR6"/>
<sequence>WKRDTIEKFWRIFCQINVNRDGAIQLDEFLQYFDLEWTPWTERCFKYFDTTGGGDIDFLEFMISVWNVCTFRIDTLSNFAFDMYDLDEDGELSVPEIEKMVKELFGENGGAQCLKQAI</sequence>
<dbReference type="InterPro" id="IPR011992">
    <property type="entry name" value="EF-hand-dom_pair"/>
</dbReference>
<evidence type="ECO:0000313" key="5">
    <source>
        <dbReference type="EMBL" id="EED94422.1"/>
    </source>
</evidence>
<dbReference type="InParanoid" id="B8BYR6"/>
<reference evidence="5 6" key="1">
    <citation type="journal article" date="2004" name="Science">
        <title>The genome of the diatom Thalassiosira pseudonana: ecology, evolution, and metabolism.</title>
        <authorList>
            <person name="Armbrust E.V."/>
            <person name="Berges J.A."/>
            <person name="Bowler C."/>
            <person name="Green B.R."/>
            <person name="Martinez D."/>
            <person name="Putnam N.H."/>
            <person name="Zhou S."/>
            <person name="Allen A.E."/>
            <person name="Apt K.E."/>
            <person name="Bechner M."/>
            <person name="Brzezinski M.A."/>
            <person name="Chaal B.K."/>
            <person name="Chiovitti A."/>
            <person name="Davis A.K."/>
            <person name="Demarest M.S."/>
            <person name="Detter J.C."/>
            <person name="Glavina T."/>
            <person name="Goodstein D."/>
            <person name="Hadi M.Z."/>
            <person name="Hellsten U."/>
            <person name="Hildebrand M."/>
            <person name="Jenkins B.D."/>
            <person name="Jurka J."/>
            <person name="Kapitonov V.V."/>
            <person name="Kroger N."/>
            <person name="Lau W.W."/>
            <person name="Lane T.W."/>
            <person name="Larimer F.W."/>
            <person name="Lippmeier J.C."/>
            <person name="Lucas S."/>
            <person name="Medina M."/>
            <person name="Montsant A."/>
            <person name="Obornik M."/>
            <person name="Parker M.S."/>
            <person name="Palenik B."/>
            <person name="Pazour G.J."/>
            <person name="Richardson P.M."/>
            <person name="Rynearson T.A."/>
            <person name="Saito M.A."/>
            <person name="Schwartz D.C."/>
            <person name="Thamatrakoln K."/>
            <person name="Valentin K."/>
            <person name="Vardi A."/>
            <person name="Wilkerson F.P."/>
            <person name="Rokhsar D.S."/>
        </authorList>
    </citation>
    <scope>NUCLEOTIDE SEQUENCE [LARGE SCALE GENOMIC DNA]</scope>
    <source>
        <strain evidence="5 6">CCMP1335</strain>
    </source>
</reference>
<evidence type="ECO:0000256" key="3">
    <source>
        <dbReference type="ARBA" id="ARBA00022837"/>
    </source>
</evidence>
<dbReference type="FunCoup" id="B8BYR6">
    <property type="interactions" value="140"/>
</dbReference>
<keyword evidence="3" id="KW-0106">Calcium</keyword>
<dbReference type="AlphaFoldDB" id="B8BYR6"/>
<dbReference type="PROSITE" id="PS00018">
    <property type="entry name" value="EF_HAND_1"/>
    <property type="match status" value="1"/>
</dbReference>
<feature type="non-terminal residue" evidence="5">
    <location>
        <position position="118"/>
    </location>
</feature>
<dbReference type="PANTHER" id="PTHR45942">
    <property type="entry name" value="PROTEIN PHOSPATASE 3 REGULATORY SUBUNIT B ALPHA ISOFORM TYPE 1"/>
    <property type="match status" value="1"/>
</dbReference>
<dbReference type="RefSeq" id="XP_002288986.1">
    <property type="nucleotide sequence ID" value="XM_002288950.1"/>
</dbReference>
<accession>B8BYR6</accession>
<dbReference type="EMBL" id="CM000640">
    <property type="protein sequence ID" value="EED94422.1"/>
    <property type="molecule type" value="Genomic_DNA"/>
</dbReference>
<proteinExistence type="predicted"/>
<evidence type="ECO:0000256" key="2">
    <source>
        <dbReference type="ARBA" id="ARBA00022737"/>
    </source>
</evidence>
<dbReference type="InterPro" id="IPR002048">
    <property type="entry name" value="EF_hand_dom"/>
</dbReference>
<gene>
    <name evidence="5" type="ORF">THAPSDRAFT_19081</name>
</gene>
<feature type="domain" description="EF-hand" evidence="4">
    <location>
        <begin position="4"/>
        <end position="39"/>
    </location>
</feature>
<organism evidence="5 6">
    <name type="scientific">Thalassiosira pseudonana</name>
    <name type="common">Marine diatom</name>
    <name type="synonym">Cyclotella nana</name>
    <dbReference type="NCBI Taxonomy" id="35128"/>
    <lineage>
        <taxon>Eukaryota</taxon>
        <taxon>Sar</taxon>
        <taxon>Stramenopiles</taxon>
        <taxon>Ochrophyta</taxon>
        <taxon>Bacillariophyta</taxon>
        <taxon>Coscinodiscophyceae</taxon>
        <taxon>Thalassiosirophycidae</taxon>
        <taxon>Thalassiosirales</taxon>
        <taxon>Thalassiosiraceae</taxon>
        <taxon>Thalassiosira</taxon>
    </lineage>
</organism>
<evidence type="ECO:0000256" key="1">
    <source>
        <dbReference type="ARBA" id="ARBA00022723"/>
    </source>
</evidence>
<protein>
    <recommendedName>
        <fullName evidence="4">EF-hand domain-containing protein</fullName>
    </recommendedName>
</protein>
<keyword evidence="2" id="KW-0677">Repeat</keyword>
<dbReference type="Pfam" id="PF13202">
    <property type="entry name" value="EF-hand_5"/>
    <property type="match status" value="1"/>
</dbReference>
<dbReference type="GeneID" id="7445328"/>